<keyword evidence="1" id="KW-0812">Transmembrane</keyword>
<evidence type="ECO:0000313" key="3">
    <source>
        <dbReference type="Proteomes" id="UP000761411"/>
    </source>
</evidence>
<keyword evidence="3" id="KW-1185">Reference proteome</keyword>
<evidence type="ECO:0008006" key="4">
    <source>
        <dbReference type="Google" id="ProtNLM"/>
    </source>
</evidence>
<accession>A0A944CJV5</accession>
<evidence type="ECO:0000313" key="2">
    <source>
        <dbReference type="EMBL" id="MBS8263671.1"/>
    </source>
</evidence>
<evidence type="ECO:0000256" key="1">
    <source>
        <dbReference type="SAM" id="Phobius"/>
    </source>
</evidence>
<reference evidence="2 3" key="1">
    <citation type="journal article" date="2021" name="Microorganisms">
        <title>Bacterial Dimethylsulfoniopropionate Biosynthesis in the East China Sea.</title>
        <authorList>
            <person name="Liu J."/>
            <person name="Zhang Y."/>
            <person name="Liu J."/>
            <person name="Zhong H."/>
            <person name="Williams B.T."/>
            <person name="Zheng Y."/>
            <person name="Curson A.R.J."/>
            <person name="Sun C."/>
            <person name="Sun H."/>
            <person name="Song D."/>
            <person name="Wagner Mackenzie B."/>
            <person name="Bermejo Martinez A."/>
            <person name="Todd J.D."/>
            <person name="Zhang X.H."/>
        </authorList>
    </citation>
    <scope>NUCLEOTIDE SEQUENCE [LARGE SCALE GENOMIC DNA]</scope>
    <source>
        <strain evidence="2 3">ESS08</strain>
    </source>
</reference>
<keyword evidence="1" id="KW-1133">Transmembrane helix</keyword>
<keyword evidence="1" id="KW-0472">Membrane</keyword>
<dbReference type="EMBL" id="QTKX01000001">
    <property type="protein sequence ID" value="MBS8263671.1"/>
    <property type="molecule type" value="Genomic_DNA"/>
</dbReference>
<dbReference type="RefSeq" id="WP_213367223.1">
    <property type="nucleotide sequence ID" value="NZ_QTKX01000001.1"/>
</dbReference>
<dbReference type="AlphaFoldDB" id="A0A944CJV5"/>
<sequence>MSRPSVRLWVTIFIIILIIFLISIFGLIKAFQKELNTRTGENATFLTTAKSVFTFNYDSELEKKLKAESMKHGYEHVSIYFQEENEKLIPLTVETLEWGEEVSSKILGRYEQKPFDLIFMDRDNLDKLSNIDGVSGFYSHFDKVAGVHVLPEDVESILEELETPLYFFQRMILHEYAHYATFRKKDEAEIYGDSFPSWFIEGIAEYVAYDQTEVLFDINQYEILPLESISWGDDWKKARRIETADPYMQSYFTVNYLIQVYGENIVVELMDKMQETEGFYTALEQLTGKTISEFEQEVLEYYQ</sequence>
<dbReference type="Proteomes" id="UP000761411">
    <property type="component" value="Unassembled WGS sequence"/>
</dbReference>
<proteinExistence type="predicted"/>
<comment type="caution">
    <text evidence="2">The sequence shown here is derived from an EMBL/GenBank/DDBJ whole genome shotgun (WGS) entry which is preliminary data.</text>
</comment>
<gene>
    <name evidence="2" type="ORF">DYI25_04340</name>
</gene>
<name>A0A944CJV5_9BACI</name>
<organism evidence="2 3">
    <name type="scientific">Mesobacillus boroniphilus</name>
    <dbReference type="NCBI Taxonomy" id="308892"/>
    <lineage>
        <taxon>Bacteria</taxon>
        <taxon>Bacillati</taxon>
        <taxon>Bacillota</taxon>
        <taxon>Bacilli</taxon>
        <taxon>Bacillales</taxon>
        <taxon>Bacillaceae</taxon>
        <taxon>Mesobacillus</taxon>
    </lineage>
</organism>
<feature type="transmembrane region" description="Helical" evidence="1">
    <location>
        <begin position="6"/>
        <end position="28"/>
    </location>
</feature>
<protein>
    <recommendedName>
        <fullName evidence="4">Peptidase MA-like domain-containing protein</fullName>
    </recommendedName>
</protein>